<sequence length="174" mass="19657">MHWYQTIFEFIDMRSFSNLWFWIALAVMWSMASHYVLGVPFDMLQRARKHGGQAQVDLEMMVQINVARLLHIAQVSGLWIAGIVGFMLSMLVGLGFIYGIEFAQAVFCLAAPMTLVGLISLRTARIIATTECNGETLDRRLNWHRKTVQAVGMLSLLATSMWGMWQNMQIGALG</sequence>
<keyword evidence="3" id="KW-1185">Reference proteome</keyword>
<evidence type="ECO:0000256" key="1">
    <source>
        <dbReference type="SAM" id="Phobius"/>
    </source>
</evidence>
<evidence type="ECO:0000313" key="3">
    <source>
        <dbReference type="Proteomes" id="UP000010121"/>
    </source>
</evidence>
<proteinExistence type="predicted"/>
<accession>C8RZ38</accession>
<feature type="transmembrane region" description="Helical" evidence="1">
    <location>
        <begin position="78"/>
        <end position="98"/>
    </location>
</feature>
<dbReference type="OrthoDB" id="7847071at2"/>
<name>C8RZ38_9RHOB</name>
<dbReference type="Proteomes" id="UP000010121">
    <property type="component" value="Unassembled WGS sequence"/>
</dbReference>
<keyword evidence="1" id="KW-1133">Transmembrane helix</keyword>
<evidence type="ECO:0000313" key="2">
    <source>
        <dbReference type="EMBL" id="EEW25995.1"/>
    </source>
</evidence>
<feature type="transmembrane region" description="Helical" evidence="1">
    <location>
        <begin position="20"/>
        <end position="41"/>
    </location>
</feature>
<reference evidence="2 3" key="1">
    <citation type="submission" date="2009-08" db="EMBL/GenBank/DDBJ databases">
        <title>The draft genome of Rhodobacter sp. SW2.</title>
        <authorList>
            <consortium name="US DOE Joint Genome Institute (JGI-PGF)"/>
            <person name="Lucas S."/>
            <person name="Copeland A."/>
            <person name="Lapidus A."/>
            <person name="Glavina del Rio T."/>
            <person name="Tice H."/>
            <person name="Bruce D."/>
            <person name="Goodwin L."/>
            <person name="Pitluck S."/>
            <person name="Larimer F."/>
            <person name="Land M.L."/>
            <person name="Hauser L."/>
            <person name="Emerson D."/>
        </authorList>
    </citation>
    <scope>NUCLEOTIDE SEQUENCE [LARGE SCALE GENOMIC DNA]</scope>
    <source>
        <strain evidence="2 3">SW2</strain>
    </source>
</reference>
<organism evidence="2 3">
    <name type="scientific">Rhodobacter ferrooxidans</name>
    <dbReference type="NCBI Taxonomy" id="371731"/>
    <lineage>
        <taxon>Bacteria</taxon>
        <taxon>Pseudomonadati</taxon>
        <taxon>Pseudomonadota</taxon>
        <taxon>Alphaproteobacteria</taxon>
        <taxon>Rhodobacterales</taxon>
        <taxon>Rhodobacter group</taxon>
        <taxon>Rhodobacter</taxon>
    </lineage>
</organism>
<keyword evidence="1" id="KW-0812">Transmembrane</keyword>
<feature type="transmembrane region" description="Helical" evidence="1">
    <location>
        <begin position="104"/>
        <end position="121"/>
    </location>
</feature>
<dbReference type="AlphaFoldDB" id="C8RZ38"/>
<protein>
    <recommendedName>
        <fullName evidence="4">Component of SufBCD complex</fullName>
    </recommendedName>
</protein>
<feature type="transmembrane region" description="Helical" evidence="1">
    <location>
        <begin position="147"/>
        <end position="165"/>
    </location>
</feature>
<dbReference type="RefSeq" id="WP_008028809.1">
    <property type="nucleotide sequence ID" value="NZ_ACYY01000005.1"/>
</dbReference>
<evidence type="ECO:0008006" key="4">
    <source>
        <dbReference type="Google" id="ProtNLM"/>
    </source>
</evidence>
<dbReference type="eggNOG" id="ENOG502ZVNE">
    <property type="taxonomic scope" value="Bacteria"/>
</dbReference>
<comment type="caution">
    <text evidence="2">The sequence shown here is derived from an EMBL/GenBank/DDBJ whole genome shotgun (WGS) entry which is preliminary data.</text>
</comment>
<dbReference type="EMBL" id="ACYY01000005">
    <property type="protein sequence ID" value="EEW25995.1"/>
    <property type="molecule type" value="Genomic_DNA"/>
</dbReference>
<keyword evidence="1" id="KW-0472">Membrane</keyword>
<dbReference type="STRING" id="371731.Rsw2DRAFT_1066"/>
<gene>
    <name evidence="2" type="ORF">Rsw2DRAFT_1066</name>
</gene>